<evidence type="ECO:0000313" key="2">
    <source>
        <dbReference type="EMBL" id="KAJ4968386.1"/>
    </source>
</evidence>
<organism evidence="2 3">
    <name type="scientific">Protea cynaroides</name>
    <dbReference type="NCBI Taxonomy" id="273540"/>
    <lineage>
        <taxon>Eukaryota</taxon>
        <taxon>Viridiplantae</taxon>
        <taxon>Streptophyta</taxon>
        <taxon>Embryophyta</taxon>
        <taxon>Tracheophyta</taxon>
        <taxon>Spermatophyta</taxon>
        <taxon>Magnoliopsida</taxon>
        <taxon>Proteales</taxon>
        <taxon>Proteaceae</taxon>
        <taxon>Protea</taxon>
    </lineage>
</organism>
<evidence type="ECO:0000256" key="1">
    <source>
        <dbReference type="SAM" id="MobiDB-lite"/>
    </source>
</evidence>
<evidence type="ECO:0000313" key="3">
    <source>
        <dbReference type="Proteomes" id="UP001141806"/>
    </source>
</evidence>
<dbReference type="Proteomes" id="UP001141806">
    <property type="component" value="Unassembled WGS sequence"/>
</dbReference>
<comment type="caution">
    <text evidence="2">The sequence shown here is derived from an EMBL/GenBank/DDBJ whole genome shotgun (WGS) entry which is preliminary data.</text>
</comment>
<gene>
    <name evidence="2" type="ORF">NE237_015087</name>
</gene>
<dbReference type="EMBL" id="JAMYWD010000006">
    <property type="protein sequence ID" value="KAJ4968386.1"/>
    <property type="molecule type" value="Genomic_DNA"/>
</dbReference>
<feature type="region of interest" description="Disordered" evidence="1">
    <location>
        <begin position="150"/>
        <end position="169"/>
    </location>
</feature>
<keyword evidence="3" id="KW-1185">Reference proteome</keyword>
<accession>A0A9Q0KDK8</accession>
<sequence length="196" mass="21992">MDVVYDVYTTVLKDVLDGKTIIFSMKVFLPDGIQELELELRTDNDVLTMFNTYEYEDQPMQCFSFGADVSELSSIDYTVNGYPNLIMGRPNQTMVVKSPLKENLVKKTLCKKPTPTANKFAIIVVTNNNQKIRNSSMTIQGSVRDFVSSSRKDISNASTSKTKDKSANKYHVNLSSKEDCIGDDVSTNKEWAKASN</sequence>
<name>A0A9Q0KDK8_9MAGN</name>
<dbReference type="AlphaFoldDB" id="A0A9Q0KDK8"/>
<reference evidence="2" key="1">
    <citation type="journal article" date="2023" name="Plant J.">
        <title>The genome of the king protea, Protea cynaroides.</title>
        <authorList>
            <person name="Chang J."/>
            <person name="Duong T.A."/>
            <person name="Schoeman C."/>
            <person name="Ma X."/>
            <person name="Roodt D."/>
            <person name="Barker N."/>
            <person name="Li Z."/>
            <person name="Van de Peer Y."/>
            <person name="Mizrachi E."/>
        </authorList>
    </citation>
    <scope>NUCLEOTIDE SEQUENCE</scope>
    <source>
        <tissue evidence="2">Young leaves</tissue>
    </source>
</reference>
<proteinExistence type="predicted"/>
<protein>
    <submittedName>
        <fullName evidence="2">Uncharacterized protein</fullName>
    </submittedName>
</protein>